<name>R7TQE9_CAPTE</name>
<accession>R7TQE9</accession>
<dbReference type="AlphaFoldDB" id="R7TQE9"/>
<dbReference type="EnsemblMetazoa" id="CapteT200060">
    <property type="protein sequence ID" value="CapteP200060"/>
    <property type="gene ID" value="CapteG200060"/>
</dbReference>
<dbReference type="EMBL" id="AMQN01011612">
    <property type="status" value="NOT_ANNOTATED_CDS"/>
    <property type="molecule type" value="Genomic_DNA"/>
</dbReference>
<dbReference type="InterPro" id="IPR032466">
    <property type="entry name" value="Metal_Hydrolase"/>
</dbReference>
<keyword evidence="4" id="KW-1185">Reference proteome</keyword>
<evidence type="ECO:0000313" key="4">
    <source>
        <dbReference type="Proteomes" id="UP000014760"/>
    </source>
</evidence>
<dbReference type="PANTHER" id="PTHR46363:SF1">
    <property type="entry name" value="DEOXYRIBONUCLEASE TATDN2-RELATED"/>
    <property type="match status" value="1"/>
</dbReference>
<dbReference type="OrthoDB" id="6079689at2759"/>
<evidence type="ECO:0000313" key="3">
    <source>
        <dbReference type="EnsemblMetazoa" id="CapteP200060"/>
    </source>
</evidence>
<dbReference type="Pfam" id="PF01026">
    <property type="entry name" value="TatD_DNase"/>
    <property type="match status" value="1"/>
</dbReference>
<proteinExistence type="inferred from homology"/>
<dbReference type="PANTHER" id="PTHR46363">
    <property type="entry name" value="DEOXYRIBONUCLEASE TATDN2-RELATED"/>
    <property type="match status" value="1"/>
</dbReference>
<dbReference type="InterPro" id="IPR001130">
    <property type="entry name" value="TatD-like"/>
</dbReference>
<reference evidence="3" key="3">
    <citation type="submission" date="2015-06" db="UniProtKB">
        <authorList>
            <consortium name="EnsemblMetazoa"/>
        </authorList>
    </citation>
    <scope>IDENTIFICATION</scope>
</reference>
<evidence type="ECO:0000313" key="2">
    <source>
        <dbReference type="EMBL" id="ELT95864.1"/>
    </source>
</evidence>
<dbReference type="Proteomes" id="UP000014760">
    <property type="component" value="Unassembled WGS sequence"/>
</dbReference>
<reference evidence="2 4" key="2">
    <citation type="journal article" date="2013" name="Nature">
        <title>Insights into bilaterian evolution from three spiralian genomes.</title>
        <authorList>
            <person name="Simakov O."/>
            <person name="Marletaz F."/>
            <person name="Cho S.J."/>
            <person name="Edsinger-Gonzales E."/>
            <person name="Havlak P."/>
            <person name="Hellsten U."/>
            <person name="Kuo D.H."/>
            <person name="Larsson T."/>
            <person name="Lv J."/>
            <person name="Arendt D."/>
            <person name="Savage R."/>
            <person name="Osoegawa K."/>
            <person name="de Jong P."/>
            <person name="Grimwood J."/>
            <person name="Chapman J.A."/>
            <person name="Shapiro H."/>
            <person name="Aerts A."/>
            <person name="Otillar R.P."/>
            <person name="Terry A.Y."/>
            <person name="Boore J.L."/>
            <person name="Grigoriev I.V."/>
            <person name="Lindberg D.R."/>
            <person name="Seaver E.C."/>
            <person name="Weisblat D.A."/>
            <person name="Putnam N.H."/>
            <person name="Rokhsar D.S."/>
        </authorList>
    </citation>
    <scope>NUCLEOTIDE SEQUENCE</scope>
    <source>
        <strain evidence="2 4">I ESC-2004</strain>
    </source>
</reference>
<dbReference type="EMBL" id="KB308980">
    <property type="protein sequence ID" value="ELT95864.1"/>
    <property type="molecule type" value="Genomic_DNA"/>
</dbReference>
<gene>
    <name evidence="2" type="ORF">CAPTEDRAFT_200060</name>
</gene>
<evidence type="ECO:0008006" key="5">
    <source>
        <dbReference type="Google" id="ProtNLM"/>
    </source>
</evidence>
<dbReference type="SUPFAM" id="SSF51556">
    <property type="entry name" value="Metallo-dependent hydrolases"/>
    <property type="match status" value="1"/>
</dbReference>
<organism evidence="2">
    <name type="scientific">Capitella teleta</name>
    <name type="common">Polychaete worm</name>
    <dbReference type="NCBI Taxonomy" id="283909"/>
    <lineage>
        <taxon>Eukaryota</taxon>
        <taxon>Metazoa</taxon>
        <taxon>Spiralia</taxon>
        <taxon>Lophotrochozoa</taxon>
        <taxon>Annelida</taxon>
        <taxon>Polychaeta</taxon>
        <taxon>Sedentaria</taxon>
        <taxon>Scolecida</taxon>
        <taxon>Capitellidae</taxon>
        <taxon>Capitella</taxon>
    </lineage>
</organism>
<protein>
    <recommendedName>
        <fullName evidence="5">TatD related DNase</fullName>
    </recommendedName>
</protein>
<dbReference type="HOGENOM" id="CLU_1157376_0_0_1"/>
<dbReference type="GO" id="GO:0016788">
    <property type="term" value="F:hydrolase activity, acting on ester bonds"/>
    <property type="evidence" value="ECO:0007669"/>
    <property type="project" value="InterPro"/>
</dbReference>
<sequence>MTEQQRSLNQKSSVSWGSSHITLGIHIPDSDLLAVDSHFHLDKLVKAGHQGFSAVADKIWKWLATKVFPCEDSRVFKHFGVHPSRVDTCTFNYLEELKGMLASLCCVAIGEINLDYSCEITIQQRNKQQAVFCHLLALAVEVGKPVVVHCRDFLGSKVESDCLTIMREELPRFHMQTFEWWPEAGQFRTLRAARKRTKIMLTLLPCTAAVQQSRCRKHGSVNTVLQKLKEHMTPQSHKMG</sequence>
<reference evidence="4" key="1">
    <citation type="submission" date="2012-12" db="EMBL/GenBank/DDBJ databases">
        <authorList>
            <person name="Hellsten U."/>
            <person name="Grimwood J."/>
            <person name="Chapman J.A."/>
            <person name="Shapiro H."/>
            <person name="Aerts A."/>
            <person name="Otillar R.P."/>
            <person name="Terry A.Y."/>
            <person name="Boore J.L."/>
            <person name="Simakov O."/>
            <person name="Marletaz F."/>
            <person name="Cho S.-J."/>
            <person name="Edsinger-Gonzales E."/>
            <person name="Havlak P."/>
            <person name="Kuo D.-H."/>
            <person name="Larsson T."/>
            <person name="Lv J."/>
            <person name="Arendt D."/>
            <person name="Savage R."/>
            <person name="Osoegawa K."/>
            <person name="de Jong P."/>
            <person name="Lindberg D.R."/>
            <person name="Seaver E.C."/>
            <person name="Weisblat D.A."/>
            <person name="Putnam N.H."/>
            <person name="Grigoriev I.V."/>
            <person name="Rokhsar D.S."/>
        </authorList>
    </citation>
    <scope>NUCLEOTIDE SEQUENCE</scope>
    <source>
        <strain evidence="4">I ESC-2004</strain>
    </source>
</reference>
<dbReference type="Gene3D" id="3.20.20.140">
    <property type="entry name" value="Metal-dependent hydrolases"/>
    <property type="match status" value="1"/>
</dbReference>
<evidence type="ECO:0000256" key="1">
    <source>
        <dbReference type="ARBA" id="ARBA00009275"/>
    </source>
</evidence>
<comment type="similarity">
    <text evidence="1">Belongs to the metallo-dependent hydrolases superfamily. TatD-type hydrolase family.</text>
</comment>